<dbReference type="EMBL" id="OX597825">
    <property type="protein sequence ID" value="CAI9731344.1"/>
    <property type="molecule type" value="Genomic_DNA"/>
</dbReference>
<accession>A0AA36FBM3</accession>
<evidence type="ECO:0000313" key="2">
    <source>
        <dbReference type="EMBL" id="CAI9731344.1"/>
    </source>
</evidence>
<keyword evidence="3" id="KW-1185">Reference proteome</keyword>
<proteinExistence type="predicted"/>
<dbReference type="AlphaFoldDB" id="A0AA36FBM3"/>
<reference evidence="2" key="1">
    <citation type="submission" date="2023-08" db="EMBL/GenBank/DDBJ databases">
        <authorList>
            <person name="Alioto T."/>
            <person name="Alioto T."/>
            <person name="Gomez Garrido J."/>
        </authorList>
    </citation>
    <scope>NUCLEOTIDE SEQUENCE</scope>
</reference>
<evidence type="ECO:0000256" key="1">
    <source>
        <dbReference type="SAM" id="Phobius"/>
    </source>
</evidence>
<keyword evidence="1" id="KW-0812">Transmembrane</keyword>
<name>A0AA36FBM3_OCTVU</name>
<protein>
    <submittedName>
        <fullName evidence="2">Uncharacterized protein</fullName>
    </submittedName>
</protein>
<dbReference type="Proteomes" id="UP001162480">
    <property type="component" value="Chromosome 12"/>
</dbReference>
<evidence type="ECO:0000313" key="3">
    <source>
        <dbReference type="Proteomes" id="UP001162480"/>
    </source>
</evidence>
<feature type="transmembrane region" description="Helical" evidence="1">
    <location>
        <begin position="25"/>
        <end position="50"/>
    </location>
</feature>
<keyword evidence="1" id="KW-0472">Membrane</keyword>
<keyword evidence="1" id="KW-1133">Transmembrane helix</keyword>
<gene>
    <name evidence="2" type="ORF">OCTVUL_1B019524</name>
</gene>
<sequence>MPEFIPITKVNEGKHEKIHSNKSNLILKIVIGLLAVIILISIIIIIVLIARNKVSSNKKVNKDNNSTLQVVGEVNNRVSIRATNSVAISEPRLEFCTLQQDSLDVYENIDSKSDAASVVAVDCDLYAMPEPRRPAQPPQTIDNLNNPNIEELYTQPIKYICR</sequence>
<organism evidence="2 3">
    <name type="scientific">Octopus vulgaris</name>
    <name type="common">Common octopus</name>
    <dbReference type="NCBI Taxonomy" id="6645"/>
    <lineage>
        <taxon>Eukaryota</taxon>
        <taxon>Metazoa</taxon>
        <taxon>Spiralia</taxon>
        <taxon>Lophotrochozoa</taxon>
        <taxon>Mollusca</taxon>
        <taxon>Cephalopoda</taxon>
        <taxon>Coleoidea</taxon>
        <taxon>Octopodiformes</taxon>
        <taxon>Octopoda</taxon>
        <taxon>Incirrata</taxon>
        <taxon>Octopodidae</taxon>
        <taxon>Octopus</taxon>
    </lineage>
</organism>